<dbReference type="AlphaFoldDB" id="A5E6D2"/>
<dbReference type="VEuPathDB" id="FungiDB:LELG_05171"/>
<proteinExistence type="predicted"/>
<dbReference type="HOGENOM" id="CLU_525786_0_0_1"/>
<evidence type="ECO:0000313" key="2">
    <source>
        <dbReference type="EMBL" id="EDK46990.1"/>
    </source>
</evidence>
<dbReference type="KEGG" id="lel:PVL30_005304"/>
<evidence type="ECO:0000256" key="1">
    <source>
        <dbReference type="SAM" id="MobiDB-lite"/>
    </source>
</evidence>
<feature type="compositionally biased region" description="Low complexity" evidence="1">
    <location>
        <begin position="7"/>
        <end position="29"/>
    </location>
</feature>
<reference evidence="2 3" key="1">
    <citation type="journal article" date="2009" name="Nature">
        <title>Evolution of pathogenicity and sexual reproduction in eight Candida genomes.</title>
        <authorList>
            <person name="Butler G."/>
            <person name="Rasmussen M.D."/>
            <person name="Lin M.F."/>
            <person name="Santos M.A."/>
            <person name="Sakthikumar S."/>
            <person name="Munro C.A."/>
            <person name="Rheinbay E."/>
            <person name="Grabherr M."/>
            <person name="Forche A."/>
            <person name="Reedy J.L."/>
            <person name="Agrafioti I."/>
            <person name="Arnaud M.B."/>
            <person name="Bates S."/>
            <person name="Brown A.J."/>
            <person name="Brunke S."/>
            <person name="Costanzo M.C."/>
            <person name="Fitzpatrick D.A."/>
            <person name="de Groot P.W."/>
            <person name="Harris D."/>
            <person name="Hoyer L.L."/>
            <person name="Hube B."/>
            <person name="Klis F.M."/>
            <person name="Kodira C."/>
            <person name="Lennard N."/>
            <person name="Logue M.E."/>
            <person name="Martin R."/>
            <person name="Neiman A.M."/>
            <person name="Nikolaou E."/>
            <person name="Quail M.A."/>
            <person name="Quinn J."/>
            <person name="Santos M.C."/>
            <person name="Schmitzberger F.F."/>
            <person name="Sherlock G."/>
            <person name="Shah P."/>
            <person name="Silverstein K.A."/>
            <person name="Skrzypek M.S."/>
            <person name="Soll D."/>
            <person name="Staggs R."/>
            <person name="Stansfield I."/>
            <person name="Stumpf M.P."/>
            <person name="Sudbery P.E."/>
            <person name="Srikantha T."/>
            <person name="Zeng Q."/>
            <person name="Berman J."/>
            <person name="Berriman M."/>
            <person name="Heitman J."/>
            <person name="Gow N.A."/>
            <person name="Lorenz M.C."/>
            <person name="Birren B.W."/>
            <person name="Kellis M."/>
            <person name="Cuomo C.A."/>
        </authorList>
    </citation>
    <scope>NUCLEOTIDE SEQUENCE [LARGE SCALE GENOMIC DNA]</scope>
    <source>
        <strain evidence="3">ATCC 11503 / BCRC 21390 / CBS 2605 / JCM 1781 / NBRC 1676 / NRRL YB-4239</strain>
    </source>
</reference>
<dbReference type="Proteomes" id="UP000001996">
    <property type="component" value="Unassembled WGS sequence"/>
</dbReference>
<dbReference type="EMBL" id="CH981531">
    <property type="protein sequence ID" value="EDK46990.1"/>
    <property type="molecule type" value="Genomic_DNA"/>
</dbReference>
<name>A5E6D2_LODEL</name>
<protein>
    <submittedName>
        <fullName evidence="2">Uncharacterized protein</fullName>
    </submittedName>
</protein>
<dbReference type="GeneID" id="5230682"/>
<accession>A5E6D2</accession>
<dbReference type="InParanoid" id="A5E6D2"/>
<dbReference type="OrthoDB" id="4022079at2759"/>
<organism evidence="2 3">
    <name type="scientific">Lodderomyces elongisporus (strain ATCC 11503 / CBS 2605 / JCM 1781 / NBRC 1676 / NRRL YB-4239)</name>
    <name type="common">Yeast</name>
    <name type="synonym">Saccharomyces elongisporus</name>
    <dbReference type="NCBI Taxonomy" id="379508"/>
    <lineage>
        <taxon>Eukaryota</taxon>
        <taxon>Fungi</taxon>
        <taxon>Dikarya</taxon>
        <taxon>Ascomycota</taxon>
        <taxon>Saccharomycotina</taxon>
        <taxon>Pichiomycetes</taxon>
        <taxon>Debaryomycetaceae</taxon>
        <taxon>Candida/Lodderomyces clade</taxon>
        <taxon>Lodderomyces</taxon>
    </lineage>
</organism>
<gene>
    <name evidence="2" type="ORF">LELG_05171</name>
</gene>
<sequence length="519" mass="60042">MTPAPVNQRGQSKQNKQGKQTKQNRQTGQIGQIGQNKQLIKQNNDDNKLNYDKASNATLVESSEEPQPSIELIKDLVKEVENGNNTYIYDLTKNCWNYIETTRLELKPLVEAISTLKLTFSSKLSYLEAWCLVMDGNPELGLVIENNLDLYKNLLAQIRNYFTIILDMANEADLDHCKLINLSLDKIDRVWLYRAKELFLEMQHTCDDVNNDPLQTHIASSTLPLTIDCVPKPEISLSSLFRFILQILDQGNVAPNQKALKKLYYSLKCLQNHTKYDIYIEFNGLNSKISFITMLIYLNYLISKIIMDECMEILPKTIQSKFRYFSLPPLSPPEEYTFGDDQNFLSNDDLIIVQYHLLQLIKNYISEELNEKHRFQLKTSSKIVERAQTKLYDTTLASIVSSLICIDENNSEVVISCQSRLMYCIIDIILQQGNQAWIAMLNLANDICYSDLRYIKVFINLFHNLMKKNNLAWENVLVRSGLDFFINTFKPGHDLCKSFIEDDETCLLDGMLYRNVYEL</sequence>
<keyword evidence="3" id="KW-1185">Reference proteome</keyword>
<feature type="compositionally biased region" description="Polar residues" evidence="1">
    <location>
        <begin position="30"/>
        <end position="42"/>
    </location>
</feature>
<evidence type="ECO:0000313" key="3">
    <source>
        <dbReference type="Proteomes" id="UP000001996"/>
    </source>
</evidence>
<feature type="region of interest" description="Disordered" evidence="1">
    <location>
        <begin position="1"/>
        <end position="47"/>
    </location>
</feature>